<dbReference type="EMBL" id="JAROCB010000002">
    <property type="protein sequence ID" value="MDN4597341.1"/>
    <property type="molecule type" value="Genomic_DNA"/>
</dbReference>
<feature type="region of interest" description="Disordered" evidence="1">
    <location>
        <begin position="298"/>
        <end position="325"/>
    </location>
</feature>
<protein>
    <recommendedName>
        <fullName evidence="4">Flp pilus-assembly TadG-like N-terminal domain-containing protein</fullName>
    </recommendedName>
</protein>
<feature type="region of interest" description="Disordered" evidence="1">
    <location>
        <begin position="372"/>
        <end position="396"/>
    </location>
</feature>
<comment type="caution">
    <text evidence="2">The sequence shown here is derived from an EMBL/GenBank/DDBJ whole genome shotgun (WGS) entry which is preliminary data.</text>
</comment>
<evidence type="ECO:0008006" key="4">
    <source>
        <dbReference type="Google" id="ProtNLM"/>
    </source>
</evidence>
<organism evidence="2 3">
    <name type="scientific">Leifsonia virtsii</name>
    <dbReference type="NCBI Taxonomy" id="3035915"/>
    <lineage>
        <taxon>Bacteria</taxon>
        <taxon>Bacillati</taxon>
        <taxon>Actinomycetota</taxon>
        <taxon>Actinomycetes</taxon>
        <taxon>Micrococcales</taxon>
        <taxon>Microbacteriaceae</taxon>
        <taxon>Leifsonia</taxon>
    </lineage>
</organism>
<evidence type="ECO:0000256" key="1">
    <source>
        <dbReference type="SAM" id="MobiDB-lite"/>
    </source>
</evidence>
<feature type="compositionally biased region" description="Polar residues" evidence="1">
    <location>
        <begin position="298"/>
        <end position="315"/>
    </location>
</feature>
<accession>A0ABT8IWZ0</accession>
<keyword evidence="3" id="KW-1185">Reference proteome</keyword>
<dbReference type="Proteomes" id="UP001174210">
    <property type="component" value="Unassembled WGS sequence"/>
</dbReference>
<reference evidence="2" key="1">
    <citation type="submission" date="2023-03" db="EMBL/GenBank/DDBJ databases">
        <title>MT1 and MT2 Draft Genomes of Novel Species.</title>
        <authorList>
            <person name="Venkateswaran K."/>
        </authorList>
    </citation>
    <scope>NUCLEOTIDE SEQUENCE</scope>
    <source>
        <strain evidence="2">F6_8S_P_1A</strain>
    </source>
</reference>
<proteinExistence type="predicted"/>
<name>A0ABT8IWZ0_9MICO</name>
<evidence type="ECO:0000313" key="2">
    <source>
        <dbReference type="EMBL" id="MDN4597341.1"/>
    </source>
</evidence>
<sequence length="566" mass="58715">MALASVIGIGAALFILVGVTLAASVGGLRKSSGDQDWNAAMSAAYAGVEDYQAKLANDNTYQQYGNSNAPFSSTSSFTSTNGNPAFGVGSGGSWATVPGSGNRAFYRYEVDNSKYSTSGTLRLRSTGWVGSMTRSIVADLKQSGFIDFLYFTDYEIQDPATSSTSCTPAYAWAVSSRPNCTTIQFAAADTINGPVHSNDTLQICGTTFNNIVTTGYKPTSGPAYIIPSGCSAGTFAISGYPRYSPVVAMPSTNTQMKQETRTDLTTVPRPGCLYTGPTTITFNNNGTMTVRSPWTKATNVQGDPPTSGSISSQCGTPGYATSGKLGSPAGQTIPVPANNLLFVQTVPSIVGDPNYTAPGSFPSNFTCSNSSGSTGTSNGLGYPTVNEKAPSSSTSAPSYGCRNGDVFVQGAVHAATTVAADNYVYIVGDVTYVDSQADMLGLVGQNAVWVYNPVDSSGNLLDSSTGGREVDAAILSVAHTFQVQNYTAGKKGTLTVKGAIAQKFRGPVAQSSGGTITTGYIKNYVYDARLQYTAPPKFLSPVSTTYGTSAVVEVKTAFAPSGAVIP</sequence>
<dbReference type="RefSeq" id="WP_301218287.1">
    <property type="nucleotide sequence ID" value="NZ_JAROCB010000002.1"/>
</dbReference>
<evidence type="ECO:0000313" key="3">
    <source>
        <dbReference type="Proteomes" id="UP001174210"/>
    </source>
</evidence>
<gene>
    <name evidence="2" type="ORF">P5G59_09330</name>
</gene>